<evidence type="ECO:0000313" key="2">
    <source>
        <dbReference type="EMBL" id="CRL04172.1"/>
    </source>
</evidence>
<proteinExistence type="predicted"/>
<feature type="compositionally biased region" description="Basic residues" evidence="1">
    <location>
        <begin position="244"/>
        <end position="256"/>
    </location>
</feature>
<dbReference type="AlphaFoldDB" id="A0A1J1IX86"/>
<sequence>MSERNQQNDNRKSVINRILHHCLGMLENVEKALGPRRTDENVTEMEEGDEVVTVNDENFEMENQELSKDSEVEVNEAFDRKQLDDSDEYMESRENISMTDKEASEDEGTFDAINSRDNNVATTSSNCLREFHSSPRTSTRPCIIQIFPNRDEVFDIANLSERNINSKSEFVHQDSLSMINKTSTSTRQSAPISEAKVKQKVKFHEKKTEEAKGKSNLKKTAKKVKRKLTGKPKRKSSAWSRGVIKQKPRKKPSQRE</sequence>
<reference evidence="2 3" key="1">
    <citation type="submission" date="2015-04" db="EMBL/GenBank/DDBJ databases">
        <authorList>
            <person name="Syromyatnikov M.Y."/>
            <person name="Popov V.N."/>
        </authorList>
    </citation>
    <scope>NUCLEOTIDE SEQUENCE [LARGE SCALE GENOMIC DNA]</scope>
</reference>
<evidence type="ECO:0000313" key="3">
    <source>
        <dbReference type="Proteomes" id="UP000183832"/>
    </source>
</evidence>
<dbReference type="Proteomes" id="UP000183832">
    <property type="component" value="Unassembled WGS sequence"/>
</dbReference>
<feature type="region of interest" description="Disordered" evidence="1">
    <location>
        <begin position="85"/>
        <end position="119"/>
    </location>
</feature>
<dbReference type="EMBL" id="CVRI01000061">
    <property type="protein sequence ID" value="CRL04172.1"/>
    <property type="molecule type" value="Genomic_DNA"/>
</dbReference>
<feature type="compositionally biased region" description="Basic and acidic residues" evidence="1">
    <location>
        <begin position="85"/>
        <end position="102"/>
    </location>
</feature>
<feature type="region of interest" description="Disordered" evidence="1">
    <location>
        <begin position="181"/>
        <end position="256"/>
    </location>
</feature>
<feature type="compositionally biased region" description="Basic residues" evidence="1">
    <location>
        <begin position="215"/>
        <end position="236"/>
    </location>
</feature>
<organism evidence="2 3">
    <name type="scientific">Clunio marinus</name>
    <dbReference type="NCBI Taxonomy" id="568069"/>
    <lineage>
        <taxon>Eukaryota</taxon>
        <taxon>Metazoa</taxon>
        <taxon>Ecdysozoa</taxon>
        <taxon>Arthropoda</taxon>
        <taxon>Hexapoda</taxon>
        <taxon>Insecta</taxon>
        <taxon>Pterygota</taxon>
        <taxon>Neoptera</taxon>
        <taxon>Endopterygota</taxon>
        <taxon>Diptera</taxon>
        <taxon>Nematocera</taxon>
        <taxon>Chironomoidea</taxon>
        <taxon>Chironomidae</taxon>
        <taxon>Clunio</taxon>
    </lineage>
</organism>
<evidence type="ECO:0000256" key="1">
    <source>
        <dbReference type="SAM" id="MobiDB-lite"/>
    </source>
</evidence>
<protein>
    <submittedName>
        <fullName evidence="2">CLUMA_CG017280, isoform A</fullName>
    </submittedName>
</protein>
<accession>A0A1J1IX86</accession>
<gene>
    <name evidence="2" type="ORF">CLUMA_CG017280</name>
</gene>
<keyword evidence="3" id="KW-1185">Reference proteome</keyword>
<name>A0A1J1IX86_9DIPT</name>
<feature type="compositionally biased region" description="Polar residues" evidence="1">
    <location>
        <begin position="181"/>
        <end position="191"/>
    </location>
</feature>